<comment type="similarity">
    <text evidence="1">Belongs to the Ntn-hydrolase family.</text>
</comment>
<dbReference type="GO" id="GO:0004298">
    <property type="term" value="F:threonine-type endopeptidase activity"/>
    <property type="evidence" value="ECO:0007669"/>
    <property type="project" value="InterPro"/>
</dbReference>
<accession>A0A0T6AT18</accession>
<dbReference type="GO" id="GO:0051604">
    <property type="term" value="P:protein maturation"/>
    <property type="evidence" value="ECO:0007669"/>
    <property type="project" value="TreeGrafter"/>
</dbReference>
<dbReference type="Proteomes" id="UP000051574">
    <property type="component" value="Unassembled WGS sequence"/>
</dbReference>
<organism evidence="4 5">
    <name type="scientific">Oryctes borbonicus</name>
    <dbReference type="NCBI Taxonomy" id="1629725"/>
    <lineage>
        <taxon>Eukaryota</taxon>
        <taxon>Metazoa</taxon>
        <taxon>Ecdysozoa</taxon>
        <taxon>Arthropoda</taxon>
        <taxon>Hexapoda</taxon>
        <taxon>Insecta</taxon>
        <taxon>Pterygota</taxon>
        <taxon>Neoptera</taxon>
        <taxon>Endopterygota</taxon>
        <taxon>Coleoptera</taxon>
        <taxon>Polyphaga</taxon>
        <taxon>Scarabaeiformia</taxon>
        <taxon>Scarabaeidae</taxon>
        <taxon>Dynastinae</taxon>
        <taxon>Oryctes</taxon>
    </lineage>
</organism>
<dbReference type="SUPFAM" id="SSF56235">
    <property type="entry name" value="N-terminal nucleophile aminohydrolases (Ntn hydrolases)"/>
    <property type="match status" value="1"/>
</dbReference>
<dbReference type="EMBL" id="LJIG01022878">
    <property type="protein sequence ID" value="KRT78268.1"/>
    <property type="molecule type" value="Genomic_DNA"/>
</dbReference>
<evidence type="ECO:0008006" key="6">
    <source>
        <dbReference type="Google" id="ProtNLM"/>
    </source>
</evidence>
<dbReference type="AlphaFoldDB" id="A0A0T6AT18"/>
<evidence type="ECO:0000256" key="2">
    <source>
        <dbReference type="PIRSR" id="PIRSR600246-1"/>
    </source>
</evidence>
<evidence type="ECO:0000313" key="5">
    <source>
        <dbReference type="Proteomes" id="UP000051574"/>
    </source>
</evidence>
<reference evidence="4 5" key="1">
    <citation type="submission" date="2015-09" db="EMBL/GenBank/DDBJ databases">
        <title>Draft genome of the scarab beetle Oryctes borbonicus.</title>
        <authorList>
            <person name="Meyer J.M."/>
            <person name="Markov G.V."/>
            <person name="Baskaran P."/>
            <person name="Herrmann M."/>
            <person name="Sommer R.J."/>
            <person name="Roedelsperger C."/>
        </authorList>
    </citation>
    <scope>NUCLEOTIDE SEQUENCE [LARGE SCALE GENOMIC DNA]</scope>
    <source>
        <strain evidence="4">OB123</strain>
        <tissue evidence="4">Whole animal</tissue>
    </source>
</reference>
<proteinExistence type="inferred from homology"/>
<dbReference type="CDD" id="cd04514">
    <property type="entry name" value="Taspase1_like"/>
    <property type="match status" value="1"/>
</dbReference>
<comment type="caution">
    <text evidence="4">The sequence shown here is derived from an EMBL/GenBank/DDBJ whole genome shotgun (WGS) entry which is preliminary data.</text>
</comment>
<dbReference type="FunFam" id="3.60.20.30:FF:000006">
    <property type="entry name" value="Threonine aspartase"/>
    <property type="match status" value="1"/>
</dbReference>
<evidence type="ECO:0000313" key="4">
    <source>
        <dbReference type="EMBL" id="KRT78268.1"/>
    </source>
</evidence>
<evidence type="ECO:0000256" key="3">
    <source>
        <dbReference type="PIRSR" id="PIRSR600246-3"/>
    </source>
</evidence>
<feature type="active site" description="Nucleophile" evidence="2">
    <location>
        <position position="174"/>
    </location>
</feature>
<keyword evidence="5" id="KW-1185">Reference proteome</keyword>
<dbReference type="InterPro" id="IPR000246">
    <property type="entry name" value="Peptidase_T2"/>
</dbReference>
<feature type="site" description="Cleavage; by autolysis" evidence="3">
    <location>
        <begin position="173"/>
        <end position="174"/>
    </location>
</feature>
<evidence type="ECO:0000256" key="1">
    <source>
        <dbReference type="ARBA" id="ARBA00010872"/>
    </source>
</evidence>
<name>A0A0T6AT18_9SCAR</name>
<dbReference type="Pfam" id="PF01112">
    <property type="entry name" value="Asparaginase_2"/>
    <property type="match status" value="1"/>
</dbReference>
<dbReference type="InterPro" id="IPR037464">
    <property type="entry name" value="Taspase1"/>
</dbReference>
<dbReference type="OrthoDB" id="77601at2759"/>
<protein>
    <recommendedName>
        <fullName evidence="6">Threonine aspartase 1</fullName>
    </recommendedName>
</protein>
<gene>
    <name evidence="4" type="ORF">AMK59_6721</name>
</gene>
<dbReference type="Gene3D" id="3.60.20.30">
    <property type="entry name" value="(Glycosyl)asparaginase"/>
    <property type="match status" value="1"/>
</dbReference>
<dbReference type="GO" id="GO:0005737">
    <property type="term" value="C:cytoplasm"/>
    <property type="evidence" value="ECO:0007669"/>
    <property type="project" value="TreeGrafter"/>
</dbReference>
<dbReference type="PANTHER" id="PTHR10188">
    <property type="entry name" value="L-ASPARAGINASE"/>
    <property type="match status" value="1"/>
</dbReference>
<dbReference type="PANTHER" id="PTHR10188:SF8">
    <property type="entry name" value="THREONINE ASPARTASE 1"/>
    <property type="match status" value="1"/>
</dbReference>
<sequence length="346" mass="36855">MTGFIAVHCGAGQHTEKNYNKYNKLSRQACRAGMQVLKNGGSALEAVKAAVIVLEDDPLTNAGHGSNLTTSGVVEADASIMDGKTLLYGGCGAVQKVKNPIALAHNLCANQTQRLPLGLIPPSLLVGDGAYLHAKTAGLKTISYKELISPKALKQFKKYKKLLDAQCMNDRMDTVGAVCIDDTGHVASGCSSGGLLMKRPGRVGQAALYASGVWADSFDVEQESSVAVCTTGCGEHLVQTQLAKEIGIDLKDCTCPTTQLCNTITEKFLKSRYLSNVQHKLGGALVLHISRTGEGAILWGHTTESMSVGYMKSTDRKAKSMISQLPQDIRPGTSVNIGGTHFYIRK</sequence>
<dbReference type="InterPro" id="IPR029055">
    <property type="entry name" value="Ntn_hydrolases_N"/>
</dbReference>